<feature type="region of interest" description="Disordered" evidence="6">
    <location>
        <begin position="100"/>
        <end position="169"/>
    </location>
</feature>
<feature type="domain" description="C2H2-type" evidence="7">
    <location>
        <begin position="673"/>
        <end position="700"/>
    </location>
</feature>
<evidence type="ECO:0000313" key="8">
    <source>
        <dbReference type="EMBL" id="KAK3907088.1"/>
    </source>
</evidence>
<gene>
    <name evidence="8" type="ORF">KUF71_000009</name>
</gene>
<feature type="domain" description="C2H2-type" evidence="7">
    <location>
        <begin position="701"/>
        <end position="728"/>
    </location>
</feature>
<keyword evidence="9" id="KW-1185">Reference proteome</keyword>
<feature type="region of interest" description="Disordered" evidence="6">
    <location>
        <begin position="297"/>
        <end position="376"/>
    </location>
</feature>
<dbReference type="AlphaFoldDB" id="A0AAE1GQC7"/>
<dbReference type="GO" id="GO:0005634">
    <property type="term" value="C:nucleus"/>
    <property type="evidence" value="ECO:0007669"/>
    <property type="project" value="UniProtKB-ARBA"/>
</dbReference>
<comment type="caution">
    <text evidence="8">The sequence shown here is derived from an EMBL/GenBank/DDBJ whole genome shotgun (WGS) entry which is preliminary data.</text>
</comment>
<reference evidence="8" key="2">
    <citation type="journal article" date="2023" name="BMC Genomics">
        <title>Pest status, molecular evolution, and epigenetic factors derived from the genome assembly of Frankliniella fusca, a thysanopteran phytovirus vector.</title>
        <authorList>
            <person name="Catto M.A."/>
            <person name="Labadie P.E."/>
            <person name="Jacobson A.L."/>
            <person name="Kennedy G.G."/>
            <person name="Srinivasan R."/>
            <person name="Hunt B.G."/>
        </authorList>
    </citation>
    <scope>NUCLEOTIDE SEQUENCE</scope>
    <source>
        <strain evidence="8">PL_HMW_Pooled</strain>
    </source>
</reference>
<dbReference type="FunFam" id="3.30.160.60:FF:000208">
    <property type="entry name" value="zinc finger protein Gfi-1b"/>
    <property type="match status" value="1"/>
</dbReference>
<protein>
    <submittedName>
        <fullName evidence="8">Zinc finger protein Gfi-1b</fullName>
    </submittedName>
</protein>
<dbReference type="InterPro" id="IPR050331">
    <property type="entry name" value="Zinc_finger"/>
</dbReference>
<evidence type="ECO:0000256" key="4">
    <source>
        <dbReference type="ARBA" id="ARBA00022833"/>
    </source>
</evidence>
<feature type="non-terminal residue" evidence="8">
    <location>
        <position position="1"/>
    </location>
</feature>
<evidence type="ECO:0000259" key="7">
    <source>
        <dbReference type="PROSITE" id="PS50157"/>
    </source>
</evidence>
<proteinExistence type="predicted"/>
<reference evidence="8" key="1">
    <citation type="submission" date="2021-07" db="EMBL/GenBank/DDBJ databases">
        <authorList>
            <person name="Catto M.A."/>
            <person name="Jacobson A."/>
            <person name="Kennedy G."/>
            <person name="Labadie P."/>
            <person name="Hunt B.G."/>
            <person name="Srinivasan R."/>
        </authorList>
    </citation>
    <scope>NUCLEOTIDE SEQUENCE</scope>
    <source>
        <strain evidence="8">PL_HMW_Pooled</strain>
        <tissue evidence="8">Head</tissue>
    </source>
</reference>
<dbReference type="PANTHER" id="PTHR16515:SF58">
    <property type="entry name" value="ZINC FINGER PROTEIN 22"/>
    <property type="match status" value="1"/>
</dbReference>
<keyword evidence="2" id="KW-0677">Repeat</keyword>
<dbReference type="PROSITE" id="PS50157">
    <property type="entry name" value="ZINC_FINGER_C2H2_2"/>
    <property type="match status" value="4"/>
</dbReference>
<dbReference type="FunFam" id="3.30.160.60:FF:000245">
    <property type="entry name" value="zinc finger protein Gfi-1"/>
    <property type="match status" value="1"/>
</dbReference>
<evidence type="ECO:0000256" key="5">
    <source>
        <dbReference type="PROSITE-ProRule" id="PRU00042"/>
    </source>
</evidence>
<dbReference type="PANTHER" id="PTHR16515">
    <property type="entry name" value="PR DOMAIN ZINC FINGER PROTEIN"/>
    <property type="match status" value="1"/>
</dbReference>
<keyword evidence="1" id="KW-0479">Metal-binding</keyword>
<dbReference type="EMBL" id="JAHWGI010000001">
    <property type="protein sequence ID" value="KAK3907088.1"/>
    <property type="molecule type" value="Genomic_DNA"/>
</dbReference>
<organism evidence="8 9">
    <name type="scientific">Frankliniella fusca</name>
    <dbReference type="NCBI Taxonomy" id="407009"/>
    <lineage>
        <taxon>Eukaryota</taxon>
        <taxon>Metazoa</taxon>
        <taxon>Ecdysozoa</taxon>
        <taxon>Arthropoda</taxon>
        <taxon>Hexapoda</taxon>
        <taxon>Insecta</taxon>
        <taxon>Pterygota</taxon>
        <taxon>Neoptera</taxon>
        <taxon>Paraneoptera</taxon>
        <taxon>Thysanoptera</taxon>
        <taxon>Terebrantia</taxon>
        <taxon>Thripoidea</taxon>
        <taxon>Thripidae</taxon>
        <taxon>Frankliniella</taxon>
    </lineage>
</organism>
<evidence type="ECO:0000256" key="6">
    <source>
        <dbReference type="SAM" id="MobiDB-lite"/>
    </source>
</evidence>
<feature type="compositionally biased region" description="Low complexity" evidence="6">
    <location>
        <begin position="273"/>
        <end position="285"/>
    </location>
</feature>
<feature type="region of interest" description="Disordered" evidence="6">
    <location>
        <begin position="458"/>
        <end position="544"/>
    </location>
</feature>
<evidence type="ECO:0000256" key="1">
    <source>
        <dbReference type="ARBA" id="ARBA00022723"/>
    </source>
</evidence>
<accession>A0AAE1GQC7</accession>
<feature type="compositionally biased region" description="Low complexity" evidence="6">
    <location>
        <begin position="505"/>
        <end position="537"/>
    </location>
</feature>
<sequence>FNTCGNHVYENEFPERQIKLRSGVLRHYQVAYWSGIVKYYQSVVRVVATMFDLLEKIGCGAFSEFNARGPSLGLGAYTRLLITSDYSQFSTTPMPLDFSLAMRGVRPSPPSPAGSPSSADGHVAAARSPRGAAASAGSSASSAFRVVTPKGKHEGGADVDMAEPEQPPVPVPVPVSAPGLLASLPPGHPALGLGGLPAGLGFTAYRLWGHNGGPFLRYPAALHCEPLPSPSKDRDGAIKFGVSRLVDHRADHSDHEEDGDQGEQEQQARAGSATPINNNNPATINHNEKHSLHMAAVAAADQRSTGSASPHRSPHRSPCSSPELEVDSPPHSPAPHGSPLSPGPPDSPVSRSSRCSAPGSHSPLGSPRSPHGAAAAAAGLPGLGPLGPLGLGLSALTEVSAASKAPSKRSEAFSVQALLKPDLFPRTSLPPQHATITESISVTRSLFYPGPMFSDLFKSGGSPQPHQSPPYGLARHPPLLPPSFYPPPPAPAPPTSKDGGGAGPTPGATLWGAVQAAMQSSQAGSASTNTSPSTTAAFPPRMPPTAEDLLRLRHHLLMSPGVGGFHPAAAAAAAGHLVAAGQLAAAHHDHHQHHLLMRGPGLGPGALGPAGLGDTYSCIKCEKMFPTPHGLEVHARRSHNGKRPFACESCNKTFGAEVSLSQHRAVHSVEKVFECKQCGKTFKRSSTLSTHLLIHSDTRPYPCSYCGKRFHQKSDMKKHTYIHTGESAALLRVSRDDDTRDIFGPGFFLRPSAKELRTLQTSGTSS</sequence>
<feature type="compositionally biased region" description="Low complexity" evidence="6">
    <location>
        <begin position="114"/>
        <end position="143"/>
    </location>
</feature>
<dbReference type="InterPro" id="IPR036236">
    <property type="entry name" value="Znf_C2H2_sf"/>
</dbReference>
<dbReference type="SMART" id="SM00355">
    <property type="entry name" value="ZnF_C2H2"/>
    <property type="match status" value="4"/>
</dbReference>
<dbReference type="Gene3D" id="3.30.160.60">
    <property type="entry name" value="Classic Zinc Finger"/>
    <property type="match status" value="3"/>
</dbReference>
<dbReference type="FunFam" id="3.30.160.60:FF:000446">
    <property type="entry name" value="Zinc finger protein"/>
    <property type="match status" value="1"/>
</dbReference>
<feature type="domain" description="C2H2-type" evidence="7">
    <location>
        <begin position="645"/>
        <end position="672"/>
    </location>
</feature>
<feature type="region of interest" description="Disordered" evidence="6">
    <location>
        <begin position="250"/>
        <end position="285"/>
    </location>
</feature>
<evidence type="ECO:0000256" key="3">
    <source>
        <dbReference type="ARBA" id="ARBA00022771"/>
    </source>
</evidence>
<feature type="compositionally biased region" description="Low complexity" evidence="6">
    <location>
        <begin position="307"/>
        <end position="322"/>
    </location>
</feature>
<dbReference type="GO" id="GO:0008270">
    <property type="term" value="F:zinc ion binding"/>
    <property type="evidence" value="ECO:0007669"/>
    <property type="project" value="UniProtKB-KW"/>
</dbReference>
<dbReference type="GO" id="GO:0010468">
    <property type="term" value="P:regulation of gene expression"/>
    <property type="evidence" value="ECO:0007669"/>
    <property type="project" value="TreeGrafter"/>
</dbReference>
<dbReference type="Pfam" id="PF00096">
    <property type="entry name" value="zf-C2H2"/>
    <property type="match status" value="2"/>
</dbReference>
<feature type="domain" description="C2H2-type" evidence="7">
    <location>
        <begin position="616"/>
        <end position="644"/>
    </location>
</feature>
<evidence type="ECO:0000256" key="2">
    <source>
        <dbReference type="ARBA" id="ARBA00022737"/>
    </source>
</evidence>
<name>A0AAE1GQC7_9NEOP</name>
<dbReference type="InterPro" id="IPR013087">
    <property type="entry name" value="Znf_C2H2_type"/>
</dbReference>
<dbReference type="Proteomes" id="UP001219518">
    <property type="component" value="Unassembled WGS sequence"/>
</dbReference>
<keyword evidence="4" id="KW-0862">Zinc</keyword>
<dbReference type="SUPFAM" id="SSF57667">
    <property type="entry name" value="beta-beta-alpha zinc fingers"/>
    <property type="match status" value="2"/>
</dbReference>
<feature type="compositionally biased region" description="Pro residues" evidence="6">
    <location>
        <begin position="478"/>
        <end position="494"/>
    </location>
</feature>
<evidence type="ECO:0000313" key="9">
    <source>
        <dbReference type="Proteomes" id="UP001219518"/>
    </source>
</evidence>
<dbReference type="PROSITE" id="PS00028">
    <property type="entry name" value="ZINC_FINGER_C2H2_1"/>
    <property type="match status" value="4"/>
</dbReference>
<keyword evidence="3 5" id="KW-0863">Zinc-finger</keyword>